<name>A0A7G5H2L6_9BACT</name>
<dbReference type="RefSeq" id="WP_182462704.1">
    <property type="nucleotide sequence ID" value="NZ_CP059732.1"/>
</dbReference>
<evidence type="ECO:0000313" key="2">
    <source>
        <dbReference type="Proteomes" id="UP000515369"/>
    </source>
</evidence>
<keyword evidence="2" id="KW-1185">Reference proteome</keyword>
<dbReference type="KEGG" id="sfol:H3H32_10935"/>
<accession>A0A7G5H2L6</accession>
<protein>
    <submittedName>
        <fullName evidence="1">Uncharacterized protein</fullName>
    </submittedName>
</protein>
<gene>
    <name evidence="1" type="ORF">H3H32_10935</name>
</gene>
<dbReference type="AlphaFoldDB" id="A0A7G5H2L6"/>
<sequence>MRTIIHLGQTIEAESCDQAGPYVNFRLNTVSAMYRINGGRWMGSDTRSVIKTLEALTSTKTVEEFFAFCKTNFYPFDGDPEYDEPLFD</sequence>
<evidence type="ECO:0000313" key="1">
    <source>
        <dbReference type="EMBL" id="QMW05358.1"/>
    </source>
</evidence>
<proteinExistence type="predicted"/>
<reference evidence="1 2" key="1">
    <citation type="submission" date="2020-07" db="EMBL/GenBank/DDBJ databases">
        <title>Spirosoma foliorum sp. nov., isolated from the leaves on the Nejang mountain Korea, Republic of.</title>
        <authorList>
            <person name="Ho H."/>
            <person name="Lee Y.-J."/>
            <person name="Nurcahyanto D.-A."/>
            <person name="Kim S.-G."/>
        </authorList>
    </citation>
    <scope>NUCLEOTIDE SEQUENCE [LARGE SCALE GENOMIC DNA]</scope>
    <source>
        <strain evidence="1 2">PL0136</strain>
    </source>
</reference>
<dbReference type="EMBL" id="CP059732">
    <property type="protein sequence ID" value="QMW05358.1"/>
    <property type="molecule type" value="Genomic_DNA"/>
</dbReference>
<organism evidence="1 2">
    <name type="scientific">Spirosoma foliorum</name>
    <dbReference type="NCBI Taxonomy" id="2710596"/>
    <lineage>
        <taxon>Bacteria</taxon>
        <taxon>Pseudomonadati</taxon>
        <taxon>Bacteroidota</taxon>
        <taxon>Cytophagia</taxon>
        <taxon>Cytophagales</taxon>
        <taxon>Cytophagaceae</taxon>
        <taxon>Spirosoma</taxon>
    </lineage>
</organism>
<dbReference type="Proteomes" id="UP000515369">
    <property type="component" value="Chromosome"/>
</dbReference>